<sequence>MTASRESFPSSPERPEPLTIAEIAERAAVSVSTVSKVVNGRAEVSPGTRTAVERIIEEYGYRRQRRPASRSAMIELVFHELEPASGYAMEIISGVEQVTRRHRLSLVLSQLQGRQVADPAWFEGLLHRRPSGVIAVFSGFTAAQTEQLRKREIPLVLVDPTGEPSHEVPSVGAGNWSGGLTATRHLLELGHRRIAIIAGPPHLLSARARLDGYRAAMDQAGVPVDPRLVRGDSFLFEDGVEHALALLTLPEPPTAIFASNDGLAMGIYQAAARMGMRVPGDVSVVGFDDLTPAQWVSPPLTTVRQPLRDMGMAGASMVVGLTNGESPVQNRLILSTELIVRGSSTAPAGRRPVPVR</sequence>
<reference evidence="6" key="1">
    <citation type="journal article" date="2019" name="Int. J. Syst. Evol. Microbiol.">
        <title>The Global Catalogue of Microorganisms (GCM) 10K type strain sequencing project: providing services to taxonomists for standard genome sequencing and annotation.</title>
        <authorList>
            <consortium name="The Broad Institute Genomics Platform"/>
            <consortium name="The Broad Institute Genome Sequencing Center for Infectious Disease"/>
            <person name="Wu L."/>
            <person name="Ma J."/>
        </authorList>
    </citation>
    <scope>NUCLEOTIDE SEQUENCE [LARGE SCALE GENOMIC DNA]</scope>
    <source>
        <strain evidence="6">JCM 3106</strain>
    </source>
</reference>
<dbReference type="PROSITE" id="PS00356">
    <property type="entry name" value="HTH_LACI_1"/>
    <property type="match status" value="1"/>
</dbReference>
<evidence type="ECO:0000256" key="3">
    <source>
        <dbReference type="ARBA" id="ARBA00023163"/>
    </source>
</evidence>
<dbReference type="InterPro" id="IPR000843">
    <property type="entry name" value="HTH_LacI"/>
</dbReference>
<keyword evidence="3" id="KW-0804">Transcription</keyword>
<dbReference type="PANTHER" id="PTHR30146">
    <property type="entry name" value="LACI-RELATED TRANSCRIPTIONAL REPRESSOR"/>
    <property type="match status" value="1"/>
</dbReference>
<proteinExistence type="predicted"/>
<dbReference type="InterPro" id="IPR028082">
    <property type="entry name" value="Peripla_BP_I"/>
</dbReference>
<dbReference type="PANTHER" id="PTHR30146:SF153">
    <property type="entry name" value="LACTOSE OPERON REPRESSOR"/>
    <property type="match status" value="1"/>
</dbReference>
<evidence type="ECO:0000313" key="5">
    <source>
        <dbReference type="EMBL" id="GAA3014012.1"/>
    </source>
</evidence>
<dbReference type="InterPro" id="IPR046335">
    <property type="entry name" value="LacI/GalR-like_sensor"/>
</dbReference>
<name>A0ABN3Y7Z5_9ACTN</name>
<dbReference type="Gene3D" id="1.10.260.40">
    <property type="entry name" value="lambda repressor-like DNA-binding domains"/>
    <property type="match status" value="1"/>
</dbReference>
<evidence type="ECO:0000256" key="2">
    <source>
        <dbReference type="ARBA" id="ARBA00023125"/>
    </source>
</evidence>
<dbReference type="EMBL" id="BAAAWD010000010">
    <property type="protein sequence ID" value="GAA3014012.1"/>
    <property type="molecule type" value="Genomic_DNA"/>
</dbReference>
<dbReference type="RefSeq" id="WP_344897797.1">
    <property type="nucleotide sequence ID" value="NZ_BAAAWD010000010.1"/>
</dbReference>
<dbReference type="Gene3D" id="3.40.50.2300">
    <property type="match status" value="2"/>
</dbReference>
<dbReference type="SMART" id="SM00354">
    <property type="entry name" value="HTH_LACI"/>
    <property type="match status" value="1"/>
</dbReference>
<protein>
    <submittedName>
        <fullName evidence="5">LacI family DNA-binding transcriptional regulator</fullName>
    </submittedName>
</protein>
<dbReference type="SUPFAM" id="SSF53822">
    <property type="entry name" value="Periplasmic binding protein-like I"/>
    <property type="match status" value="1"/>
</dbReference>
<dbReference type="SUPFAM" id="SSF47413">
    <property type="entry name" value="lambda repressor-like DNA-binding domains"/>
    <property type="match status" value="1"/>
</dbReference>
<keyword evidence="2 5" id="KW-0238">DNA-binding</keyword>
<gene>
    <name evidence="5" type="ORF">GCM10017559_41610</name>
</gene>
<keyword evidence="6" id="KW-1185">Reference proteome</keyword>
<evidence type="ECO:0000313" key="6">
    <source>
        <dbReference type="Proteomes" id="UP001499930"/>
    </source>
</evidence>
<keyword evidence="1" id="KW-0805">Transcription regulation</keyword>
<comment type="caution">
    <text evidence="5">The sequence shown here is derived from an EMBL/GenBank/DDBJ whole genome shotgun (WGS) entry which is preliminary data.</text>
</comment>
<evidence type="ECO:0000256" key="1">
    <source>
        <dbReference type="ARBA" id="ARBA00023015"/>
    </source>
</evidence>
<accession>A0ABN3Y7Z5</accession>
<dbReference type="PROSITE" id="PS50932">
    <property type="entry name" value="HTH_LACI_2"/>
    <property type="match status" value="1"/>
</dbReference>
<dbReference type="GO" id="GO:0003677">
    <property type="term" value="F:DNA binding"/>
    <property type="evidence" value="ECO:0007669"/>
    <property type="project" value="UniProtKB-KW"/>
</dbReference>
<dbReference type="InterPro" id="IPR010982">
    <property type="entry name" value="Lambda_DNA-bd_dom_sf"/>
</dbReference>
<dbReference type="Proteomes" id="UP001499930">
    <property type="component" value="Unassembled WGS sequence"/>
</dbReference>
<organism evidence="5 6">
    <name type="scientific">Streptosporangium longisporum</name>
    <dbReference type="NCBI Taxonomy" id="46187"/>
    <lineage>
        <taxon>Bacteria</taxon>
        <taxon>Bacillati</taxon>
        <taxon>Actinomycetota</taxon>
        <taxon>Actinomycetes</taxon>
        <taxon>Streptosporangiales</taxon>
        <taxon>Streptosporangiaceae</taxon>
        <taxon>Streptosporangium</taxon>
    </lineage>
</organism>
<dbReference type="Pfam" id="PF13377">
    <property type="entry name" value="Peripla_BP_3"/>
    <property type="match status" value="1"/>
</dbReference>
<feature type="domain" description="HTH lacI-type" evidence="4">
    <location>
        <begin position="18"/>
        <end position="72"/>
    </location>
</feature>
<evidence type="ECO:0000259" key="4">
    <source>
        <dbReference type="PROSITE" id="PS50932"/>
    </source>
</evidence>
<dbReference type="CDD" id="cd06296">
    <property type="entry name" value="PBP1_CatR-like"/>
    <property type="match status" value="1"/>
</dbReference>
<dbReference type="Pfam" id="PF00356">
    <property type="entry name" value="LacI"/>
    <property type="match status" value="1"/>
</dbReference>